<proteinExistence type="predicted"/>
<protein>
    <submittedName>
        <fullName evidence="1">Uncharacterized protein</fullName>
    </submittedName>
</protein>
<dbReference type="Pfam" id="PF14223">
    <property type="entry name" value="Retrotran_gag_2"/>
    <property type="match status" value="1"/>
</dbReference>
<sequence>METNKFNGTNYNDWLRNLRIVLDFKNQGYVLDKPLPAILPEGSSPEERLTARNSMRTIARYAATKAFFGTKMAEGSSVQSHGVKMLSLVEKLKDLKAGLNNDTYIDVILQSLPPSYDPFIVNFNMNEFEKKPISDRFAQRLLESKPSQSALEISLSYTDRGQIFSWNLQSSLHTPTALDKAYNDHASRHSHRSPYPRYSLHMHATVMIPQIRGLILYYQNQEFKSYLPSPKRLPYGDSRESLKSVDYLVNQPTKTAQTTYVSCRRNTAAVLSASLYRTLDAQSRGPQLGTFQTDPQELVS</sequence>
<reference evidence="1" key="1">
    <citation type="submission" date="2020-06" db="EMBL/GenBank/DDBJ databases">
        <authorList>
            <person name="Li T."/>
            <person name="Hu X."/>
            <person name="Zhang T."/>
            <person name="Song X."/>
            <person name="Zhang H."/>
            <person name="Dai N."/>
            <person name="Sheng W."/>
            <person name="Hou X."/>
            <person name="Wei L."/>
        </authorList>
    </citation>
    <scope>NUCLEOTIDE SEQUENCE</scope>
    <source>
        <strain evidence="1">G02</strain>
        <tissue evidence="1">Leaf</tissue>
    </source>
</reference>
<name>A0AAW2W888_SESRA</name>
<comment type="caution">
    <text evidence="1">The sequence shown here is derived from an EMBL/GenBank/DDBJ whole genome shotgun (WGS) entry which is preliminary data.</text>
</comment>
<reference evidence="1" key="2">
    <citation type="journal article" date="2024" name="Plant">
        <title>Genomic evolution and insights into agronomic trait innovations of Sesamum species.</title>
        <authorList>
            <person name="Miao H."/>
            <person name="Wang L."/>
            <person name="Qu L."/>
            <person name="Liu H."/>
            <person name="Sun Y."/>
            <person name="Le M."/>
            <person name="Wang Q."/>
            <person name="Wei S."/>
            <person name="Zheng Y."/>
            <person name="Lin W."/>
            <person name="Duan Y."/>
            <person name="Cao H."/>
            <person name="Xiong S."/>
            <person name="Wang X."/>
            <person name="Wei L."/>
            <person name="Li C."/>
            <person name="Ma Q."/>
            <person name="Ju M."/>
            <person name="Zhao R."/>
            <person name="Li G."/>
            <person name="Mu C."/>
            <person name="Tian Q."/>
            <person name="Mei H."/>
            <person name="Zhang T."/>
            <person name="Gao T."/>
            <person name="Zhang H."/>
        </authorList>
    </citation>
    <scope>NUCLEOTIDE SEQUENCE</scope>
    <source>
        <strain evidence="1">G02</strain>
    </source>
</reference>
<dbReference type="EMBL" id="JACGWJ010000002">
    <property type="protein sequence ID" value="KAL0437708.1"/>
    <property type="molecule type" value="Genomic_DNA"/>
</dbReference>
<organism evidence="1">
    <name type="scientific">Sesamum radiatum</name>
    <name type="common">Black benniseed</name>
    <dbReference type="NCBI Taxonomy" id="300843"/>
    <lineage>
        <taxon>Eukaryota</taxon>
        <taxon>Viridiplantae</taxon>
        <taxon>Streptophyta</taxon>
        <taxon>Embryophyta</taxon>
        <taxon>Tracheophyta</taxon>
        <taxon>Spermatophyta</taxon>
        <taxon>Magnoliopsida</taxon>
        <taxon>eudicotyledons</taxon>
        <taxon>Gunneridae</taxon>
        <taxon>Pentapetalae</taxon>
        <taxon>asterids</taxon>
        <taxon>lamiids</taxon>
        <taxon>Lamiales</taxon>
        <taxon>Pedaliaceae</taxon>
        <taxon>Sesamum</taxon>
    </lineage>
</organism>
<evidence type="ECO:0000313" key="1">
    <source>
        <dbReference type="EMBL" id="KAL0437708.1"/>
    </source>
</evidence>
<dbReference type="AlphaFoldDB" id="A0AAW2W888"/>
<gene>
    <name evidence="1" type="ORF">Sradi_0478700</name>
</gene>
<accession>A0AAW2W888</accession>